<sequence>MRRTLSLTYCLTLGLALVGTAQAAEIRVFAAASLTDAFTELGRTFSAKTGHKVTFQFAGSQVLRTQLERGARADVYAGASLAQFTPLERARLVSPGRFFASNHLVAAVPAASPLRSLNDLTRPGVNIVIAARNVPAGEYTQRMLEQLGTSGAYGPTFPARFMKNVVSQESNVRQAALKVQLGQADAAIIYASDLTPSLRRQVRALPIPAQFSQNVRYVLAPVRGSKQPQAAQAFADFTLSAQGQSILRKWGFGAP</sequence>
<evidence type="ECO:0000256" key="3">
    <source>
        <dbReference type="ARBA" id="ARBA00022729"/>
    </source>
</evidence>
<dbReference type="Gene3D" id="3.40.190.10">
    <property type="entry name" value="Periplasmic binding protein-like II"/>
    <property type="match status" value="2"/>
</dbReference>
<keyword evidence="2" id="KW-0479">Metal-binding</keyword>
<comment type="caution">
    <text evidence="5">The sequence shown here is derived from an EMBL/GenBank/DDBJ whole genome shotgun (WGS) entry which is preliminary data.</text>
</comment>
<evidence type="ECO:0000256" key="4">
    <source>
        <dbReference type="SAM" id="SignalP"/>
    </source>
</evidence>
<dbReference type="PIRSF" id="PIRSF004846">
    <property type="entry name" value="ModA"/>
    <property type="match status" value="1"/>
</dbReference>
<reference evidence="6" key="1">
    <citation type="journal article" date="2019" name="Int. J. Syst. Evol. Microbiol.">
        <title>The Global Catalogue of Microorganisms (GCM) 10K type strain sequencing project: providing services to taxonomists for standard genome sequencing and annotation.</title>
        <authorList>
            <consortium name="The Broad Institute Genomics Platform"/>
            <consortium name="The Broad Institute Genome Sequencing Center for Infectious Disease"/>
            <person name="Wu L."/>
            <person name="Ma J."/>
        </authorList>
    </citation>
    <scope>NUCLEOTIDE SEQUENCE [LARGE SCALE GENOMIC DNA]</scope>
    <source>
        <strain evidence="6">CGMCC 1.15772</strain>
    </source>
</reference>
<accession>A0ABW1YHG2</accession>
<dbReference type="NCBIfam" id="TIGR01256">
    <property type="entry name" value="modA"/>
    <property type="match status" value="1"/>
</dbReference>
<dbReference type="InterPro" id="IPR005950">
    <property type="entry name" value="ModA"/>
</dbReference>
<comment type="similarity">
    <text evidence="1">Belongs to the bacterial solute-binding protein ModA family.</text>
</comment>
<dbReference type="RefSeq" id="WP_380084141.1">
    <property type="nucleotide sequence ID" value="NZ_JBHSWD010000003.1"/>
</dbReference>
<keyword evidence="6" id="KW-1185">Reference proteome</keyword>
<feature type="signal peptide" evidence="4">
    <location>
        <begin position="1"/>
        <end position="23"/>
    </location>
</feature>
<dbReference type="PANTHER" id="PTHR30632:SF0">
    <property type="entry name" value="SULFATE-BINDING PROTEIN"/>
    <property type="match status" value="1"/>
</dbReference>
<protein>
    <submittedName>
        <fullName evidence="5">Molybdate ABC transporter substrate-binding protein</fullName>
    </submittedName>
</protein>
<keyword evidence="3 4" id="KW-0732">Signal</keyword>
<name>A0ABW1YHG2_9DEIO</name>
<dbReference type="InterPro" id="IPR050682">
    <property type="entry name" value="ModA/WtpA"/>
</dbReference>
<dbReference type="Pfam" id="PF13531">
    <property type="entry name" value="SBP_bac_11"/>
    <property type="match status" value="1"/>
</dbReference>
<evidence type="ECO:0000313" key="6">
    <source>
        <dbReference type="Proteomes" id="UP001596297"/>
    </source>
</evidence>
<dbReference type="CDD" id="cd13538">
    <property type="entry name" value="PBP2_ModA_like_1"/>
    <property type="match status" value="1"/>
</dbReference>
<evidence type="ECO:0000313" key="5">
    <source>
        <dbReference type="EMBL" id="MFC6593022.1"/>
    </source>
</evidence>
<organism evidence="5 6">
    <name type="scientific">Deinococcus lacus</name>
    <dbReference type="NCBI Taxonomy" id="392561"/>
    <lineage>
        <taxon>Bacteria</taxon>
        <taxon>Thermotogati</taxon>
        <taxon>Deinococcota</taxon>
        <taxon>Deinococci</taxon>
        <taxon>Deinococcales</taxon>
        <taxon>Deinococcaceae</taxon>
        <taxon>Deinococcus</taxon>
    </lineage>
</organism>
<evidence type="ECO:0000256" key="1">
    <source>
        <dbReference type="ARBA" id="ARBA00009175"/>
    </source>
</evidence>
<dbReference type="SUPFAM" id="SSF53850">
    <property type="entry name" value="Periplasmic binding protein-like II"/>
    <property type="match status" value="1"/>
</dbReference>
<gene>
    <name evidence="5" type="primary">modA</name>
    <name evidence="5" type="ORF">ACFP81_14085</name>
</gene>
<dbReference type="EMBL" id="JBHSWD010000003">
    <property type="protein sequence ID" value="MFC6593022.1"/>
    <property type="molecule type" value="Genomic_DNA"/>
</dbReference>
<dbReference type="Proteomes" id="UP001596297">
    <property type="component" value="Unassembled WGS sequence"/>
</dbReference>
<dbReference type="PANTHER" id="PTHR30632">
    <property type="entry name" value="MOLYBDATE-BINDING PERIPLASMIC PROTEIN"/>
    <property type="match status" value="1"/>
</dbReference>
<evidence type="ECO:0000256" key="2">
    <source>
        <dbReference type="ARBA" id="ARBA00022723"/>
    </source>
</evidence>
<proteinExistence type="inferred from homology"/>
<feature type="chain" id="PRO_5045221179" evidence="4">
    <location>
        <begin position="24"/>
        <end position="255"/>
    </location>
</feature>